<protein>
    <recommendedName>
        <fullName evidence="5">AIG1-type G domain-containing protein</fullName>
    </recommendedName>
</protein>
<dbReference type="AlphaFoldDB" id="W5LWR2"/>
<dbReference type="SUPFAM" id="SSF52540">
    <property type="entry name" value="P-loop containing nucleoside triphosphate hydrolases"/>
    <property type="match status" value="1"/>
</dbReference>
<evidence type="ECO:0000256" key="4">
    <source>
        <dbReference type="SAM" id="MobiDB-lite"/>
    </source>
</evidence>
<dbReference type="Pfam" id="PF04548">
    <property type="entry name" value="AIG1"/>
    <property type="match status" value="1"/>
</dbReference>
<dbReference type="Proteomes" id="UP000018468">
    <property type="component" value="Unassembled WGS sequence"/>
</dbReference>
<dbReference type="Gene3D" id="3.40.50.300">
    <property type="entry name" value="P-loop containing nucleotide triphosphate hydrolases"/>
    <property type="match status" value="1"/>
</dbReference>
<name>W5LWR2_LEPOC</name>
<evidence type="ECO:0000256" key="3">
    <source>
        <dbReference type="ARBA" id="ARBA00023134"/>
    </source>
</evidence>
<feature type="region of interest" description="Disordered" evidence="4">
    <location>
        <begin position="236"/>
        <end position="304"/>
    </location>
</feature>
<feature type="compositionally biased region" description="Basic and acidic residues" evidence="4">
    <location>
        <begin position="294"/>
        <end position="304"/>
    </location>
</feature>
<dbReference type="OMA" id="MAIVQHY"/>
<dbReference type="InterPro" id="IPR006703">
    <property type="entry name" value="G_AIG1"/>
</dbReference>
<dbReference type="PANTHER" id="PTHR10903">
    <property type="entry name" value="GTPASE, IMAP FAMILY MEMBER-RELATED"/>
    <property type="match status" value="1"/>
</dbReference>
<evidence type="ECO:0000313" key="6">
    <source>
        <dbReference type="Ensembl" id="ENSLOCP00000000569.1"/>
    </source>
</evidence>
<reference evidence="6" key="2">
    <citation type="submission" date="2025-08" db="UniProtKB">
        <authorList>
            <consortium name="Ensembl"/>
        </authorList>
    </citation>
    <scope>IDENTIFICATION</scope>
</reference>
<evidence type="ECO:0000256" key="2">
    <source>
        <dbReference type="ARBA" id="ARBA00022741"/>
    </source>
</evidence>
<feature type="domain" description="AIG1-type G" evidence="5">
    <location>
        <begin position="12"/>
        <end position="201"/>
    </location>
</feature>
<dbReference type="GO" id="GO:0003924">
    <property type="term" value="F:GTPase activity"/>
    <property type="evidence" value="ECO:0000318"/>
    <property type="project" value="GO_Central"/>
</dbReference>
<evidence type="ECO:0000313" key="7">
    <source>
        <dbReference type="Proteomes" id="UP000018468"/>
    </source>
</evidence>
<organism evidence="6 7">
    <name type="scientific">Lepisosteus oculatus</name>
    <name type="common">Spotted gar</name>
    <dbReference type="NCBI Taxonomy" id="7918"/>
    <lineage>
        <taxon>Eukaryota</taxon>
        <taxon>Metazoa</taxon>
        <taxon>Chordata</taxon>
        <taxon>Craniata</taxon>
        <taxon>Vertebrata</taxon>
        <taxon>Euteleostomi</taxon>
        <taxon>Actinopterygii</taxon>
        <taxon>Neopterygii</taxon>
        <taxon>Holostei</taxon>
        <taxon>Semionotiformes</taxon>
        <taxon>Lepisosteidae</taxon>
        <taxon>Lepisosteus</taxon>
    </lineage>
</organism>
<dbReference type="PANTHER" id="PTHR10903:SF107">
    <property type="entry name" value="GTPASE IMAP FAMILY MEMBER 4-LIKE-RELATED"/>
    <property type="match status" value="1"/>
</dbReference>
<keyword evidence="3" id="KW-0342">GTP-binding</keyword>
<dbReference type="CDD" id="cd01852">
    <property type="entry name" value="AIG1"/>
    <property type="match status" value="1"/>
</dbReference>
<feature type="compositionally biased region" description="Basic and acidic residues" evidence="4">
    <location>
        <begin position="236"/>
        <end position="273"/>
    </location>
</feature>
<dbReference type="HOGENOM" id="CLU_010468_0_3_1"/>
<dbReference type="InterPro" id="IPR045058">
    <property type="entry name" value="GIMA/IAN/Toc"/>
</dbReference>
<dbReference type="GeneTree" id="ENSGT00940000162556"/>
<sequence length="304" mass="36156">SCLSSCCSEPRPSELRLVLLGRTGAGKSAAGNTILGSEEFDTKGVTVECVKRQGEVAGRQITVVDTPGWDVWLIRNDPQQIRQEVVKIVSLCPPGPHLEINVDSITDWRSVKEHLELLSERVWRHTIVLFTWGDRLRDTTIERRGKELQCLVEKCGNRYHVLNNKNRADRTQVTELLEKIEDMVAGNYGLYFTTDIKEINTELEKYIRQREEQRQRETEELRLRLEERQRETEELRQKYERREREREEELRQRLEEEWSKREEELKEKMRKTLEEEELEKETEEPRLSIKRRNSKDFIPPDRIK</sequence>
<reference evidence="6" key="3">
    <citation type="submission" date="2025-09" db="UniProtKB">
        <authorList>
            <consortium name="Ensembl"/>
        </authorList>
    </citation>
    <scope>IDENTIFICATION</scope>
</reference>
<comment type="similarity">
    <text evidence="1">Belongs to the TRAFAC class TrmE-Era-EngA-EngB-Septin-like GTPase superfamily. AIG1/Toc34/Toc159-like paraseptin GTPase family. IAN subfamily.</text>
</comment>
<accession>W5LWR2</accession>
<keyword evidence="2" id="KW-0547">Nucleotide-binding</keyword>
<evidence type="ECO:0000256" key="1">
    <source>
        <dbReference type="ARBA" id="ARBA00008535"/>
    </source>
</evidence>
<dbReference type="InterPro" id="IPR027417">
    <property type="entry name" value="P-loop_NTPase"/>
</dbReference>
<dbReference type="eggNOG" id="ENOG502R51M">
    <property type="taxonomic scope" value="Eukaryota"/>
</dbReference>
<dbReference type="GO" id="GO:0005525">
    <property type="term" value="F:GTP binding"/>
    <property type="evidence" value="ECO:0007669"/>
    <property type="project" value="UniProtKB-KW"/>
</dbReference>
<dbReference type="InParanoid" id="W5LWR2"/>
<evidence type="ECO:0000259" key="5">
    <source>
        <dbReference type="PROSITE" id="PS51720"/>
    </source>
</evidence>
<dbReference type="Ensembl" id="ENSLOCT00000000570.1">
    <property type="protein sequence ID" value="ENSLOCP00000000569.1"/>
    <property type="gene ID" value="ENSLOCG00000000517.1"/>
</dbReference>
<dbReference type="PROSITE" id="PS51720">
    <property type="entry name" value="G_AIG1"/>
    <property type="match status" value="1"/>
</dbReference>
<reference evidence="7" key="1">
    <citation type="submission" date="2011-12" db="EMBL/GenBank/DDBJ databases">
        <title>The Draft Genome of Lepisosteus oculatus.</title>
        <authorList>
            <consortium name="The Broad Institute Genome Assembly &amp; Analysis Group"/>
            <consortium name="Computational R&amp;D Group"/>
            <consortium name="and Sequencing Platform"/>
            <person name="Di Palma F."/>
            <person name="Alfoldi J."/>
            <person name="Johnson J."/>
            <person name="Berlin A."/>
            <person name="Gnerre S."/>
            <person name="Jaffe D."/>
            <person name="MacCallum I."/>
            <person name="Young S."/>
            <person name="Walker B.J."/>
            <person name="Lander E.S."/>
            <person name="Lindblad-Toh K."/>
        </authorList>
    </citation>
    <scope>NUCLEOTIDE SEQUENCE [LARGE SCALE GENOMIC DNA]</scope>
</reference>
<dbReference type="Bgee" id="ENSLOCG00000000517">
    <property type="expression patterns" value="Expressed in intestine and 12 other cell types or tissues"/>
</dbReference>
<keyword evidence="7" id="KW-1185">Reference proteome</keyword>
<proteinExistence type="inferred from homology"/>
<dbReference type="FunFam" id="3.40.50.300:FF:001756">
    <property type="entry name" value="Si:dkey-185m8.2"/>
    <property type="match status" value="1"/>
</dbReference>